<gene>
    <name evidence="1" type="ORF">GGR16_003259</name>
</gene>
<evidence type="ECO:0000313" key="2">
    <source>
        <dbReference type="Proteomes" id="UP000577362"/>
    </source>
</evidence>
<evidence type="ECO:0000313" key="1">
    <source>
        <dbReference type="EMBL" id="MBB4018225.1"/>
    </source>
</evidence>
<accession>A0A840BXZ9</accession>
<dbReference type="EMBL" id="JACIEN010000003">
    <property type="protein sequence ID" value="MBB4018225.1"/>
    <property type="molecule type" value="Genomic_DNA"/>
</dbReference>
<dbReference type="AlphaFoldDB" id="A0A840BXZ9"/>
<dbReference type="PIRSF" id="PIRSF016624">
    <property type="entry name" value="Mu_prophg_I"/>
    <property type="match status" value="1"/>
</dbReference>
<comment type="caution">
    <text evidence="1">The sequence shown here is derived from an EMBL/GenBank/DDBJ whole genome shotgun (WGS) entry which is preliminary data.</text>
</comment>
<sequence>MAAMNELATARCTILSPLALAAQGDAPEWIMVMPAGPQLKAVDGRSWRISDPAAVIETSLAAGLDLPIDWEHAQDHKAPQGERADAAGWIDQLEVREGAVWARVSWTDAGRQSVESRGYRYISPAFMHSKSGEVARIIGAGLVNRPAFATLPALAQQAPTHEDHMDQDLLDALGLPTATTKADAITAIAKLRGDLQTATAAMQNPPLEKFVPRADYDQVMTRATAAEQKLAERDAADLEAKVNTLVEGAVRAGKIAPASKDHYVALARKDFASVENLLKVTAPVVTPGGGPDPSGDPAKGKALTDEEKALCATLGISEEAYAKTEV</sequence>
<dbReference type="Proteomes" id="UP000577362">
    <property type="component" value="Unassembled WGS sequence"/>
</dbReference>
<dbReference type="InterPro" id="IPR012106">
    <property type="entry name" value="Phage_Mu_Gp1"/>
</dbReference>
<proteinExistence type="predicted"/>
<name>A0A840BXZ9_9HYPH</name>
<dbReference type="Pfam" id="PF10123">
    <property type="entry name" value="Mu-like_Pro"/>
    <property type="match status" value="1"/>
</dbReference>
<keyword evidence="2" id="KW-1185">Reference proteome</keyword>
<protein>
    <submittedName>
        <fullName evidence="1">Phage I-like protein</fullName>
    </submittedName>
</protein>
<organism evidence="1 2">
    <name type="scientific">Chelatococcus caeni</name>
    <dbReference type="NCBI Taxonomy" id="1348468"/>
    <lineage>
        <taxon>Bacteria</taxon>
        <taxon>Pseudomonadati</taxon>
        <taxon>Pseudomonadota</taxon>
        <taxon>Alphaproteobacteria</taxon>
        <taxon>Hyphomicrobiales</taxon>
        <taxon>Chelatococcaceae</taxon>
        <taxon>Chelatococcus</taxon>
    </lineage>
</organism>
<reference evidence="1 2" key="1">
    <citation type="submission" date="2020-08" db="EMBL/GenBank/DDBJ databases">
        <title>Genomic Encyclopedia of Type Strains, Phase IV (KMG-IV): sequencing the most valuable type-strain genomes for metagenomic binning, comparative biology and taxonomic classification.</title>
        <authorList>
            <person name="Goeker M."/>
        </authorList>
    </citation>
    <scope>NUCLEOTIDE SEQUENCE [LARGE SCALE GENOMIC DNA]</scope>
    <source>
        <strain evidence="1 2">DSM 103737</strain>
    </source>
</reference>